<organism evidence="2 3">
    <name type="scientific">Lasiodiplodia theobromae</name>
    <dbReference type="NCBI Taxonomy" id="45133"/>
    <lineage>
        <taxon>Eukaryota</taxon>
        <taxon>Fungi</taxon>
        <taxon>Dikarya</taxon>
        <taxon>Ascomycota</taxon>
        <taxon>Pezizomycotina</taxon>
        <taxon>Dothideomycetes</taxon>
        <taxon>Dothideomycetes incertae sedis</taxon>
        <taxon>Botryosphaeriales</taxon>
        <taxon>Botryosphaeriaceae</taxon>
        <taxon>Lasiodiplodia</taxon>
    </lineage>
</organism>
<evidence type="ECO:0000256" key="1">
    <source>
        <dbReference type="SAM" id="MobiDB-lite"/>
    </source>
</evidence>
<evidence type="ECO:0000313" key="3">
    <source>
        <dbReference type="Proteomes" id="UP000325902"/>
    </source>
</evidence>
<evidence type="ECO:0000313" key="2">
    <source>
        <dbReference type="EMBL" id="KAB2579682.1"/>
    </source>
</evidence>
<feature type="compositionally biased region" description="Pro residues" evidence="1">
    <location>
        <begin position="108"/>
        <end position="118"/>
    </location>
</feature>
<dbReference type="EMBL" id="VCHE01000006">
    <property type="protein sequence ID" value="KAB2579682.1"/>
    <property type="molecule type" value="Genomic_DNA"/>
</dbReference>
<gene>
    <name evidence="2" type="ORF">DBV05_g1642</name>
</gene>
<accession>A0A5N5DS02</accession>
<feature type="compositionally biased region" description="Pro residues" evidence="1">
    <location>
        <begin position="164"/>
        <end position="179"/>
    </location>
</feature>
<dbReference type="AlphaFoldDB" id="A0A5N5DS02"/>
<feature type="compositionally biased region" description="Pro residues" evidence="1">
    <location>
        <begin position="130"/>
        <end position="142"/>
    </location>
</feature>
<keyword evidence="3" id="KW-1185">Reference proteome</keyword>
<reference evidence="2 3" key="1">
    <citation type="journal article" date="2019" name="Sci. Rep.">
        <title>A multi-omics analysis of the grapevine pathogen Lasiodiplodia theobromae reveals that temperature affects the expression of virulence- and pathogenicity-related genes.</title>
        <authorList>
            <person name="Felix C."/>
            <person name="Meneses R."/>
            <person name="Goncalves M.F.M."/>
            <person name="Tilleman L."/>
            <person name="Duarte A.S."/>
            <person name="Jorrin-Novo J.V."/>
            <person name="Van de Peer Y."/>
            <person name="Deforce D."/>
            <person name="Van Nieuwerburgh F."/>
            <person name="Esteves A.C."/>
            <person name="Alves A."/>
        </authorList>
    </citation>
    <scope>NUCLEOTIDE SEQUENCE [LARGE SCALE GENOMIC DNA]</scope>
    <source>
        <strain evidence="2 3">LA-SOL3</strain>
    </source>
</reference>
<sequence length="179" mass="20413">MPLLSRKDNKNSTKHRFGMNHLRRLFSTRYQPAMQEQQPLMASEETTNFHRYNTLASLEGRAASNRSSEWFDWIDQIHEEKKEEEQQPQGSGILRACLSPLQLDKPLPLTPPAPPVPPKDNNKSNSNGRPLPPTPSPPPVPPKDPRRRYTKPLPPLPLSYTKRPLPPTPPKPQVPPKDF</sequence>
<dbReference type="Proteomes" id="UP000325902">
    <property type="component" value="Unassembled WGS sequence"/>
</dbReference>
<protein>
    <submittedName>
        <fullName evidence="2">Uncharacterized protein</fullName>
    </submittedName>
</protein>
<proteinExistence type="predicted"/>
<name>A0A5N5DS02_9PEZI</name>
<comment type="caution">
    <text evidence="2">The sequence shown here is derived from an EMBL/GenBank/DDBJ whole genome shotgun (WGS) entry which is preliminary data.</text>
</comment>
<feature type="region of interest" description="Disordered" evidence="1">
    <location>
        <begin position="80"/>
        <end position="179"/>
    </location>
</feature>